<dbReference type="InterPro" id="IPR045792">
    <property type="entry name" value="DUF6036"/>
</dbReference>
<dbReference type="Proteomes" id="UP000283946">
    <property type="component" value="Chromosome"/>
</dbReference>
<organism evidence="2 3">
    <name type="scientific">Rathayibacter iranicus</name>
    <dbReference type="NCBI Taxonomy" id="59737"/>
    <lineage>
        <taxon>Bacteria</taxon>
        <taxon>Bacillati</taxon>
        <taxon>Actinomycetota</taxon>
        <taxon>Actinomycetes</taxon>
        <taxon>Micrococcales</taxon>
        <taxon>Microbacteriaceae</taxon>
        <taxon>Rathayibacter</taxon>
    </lineage>
</organism>
<name>A0AAD1EN52_9MICO</name>
<dbReference type="AlphaFoldDB" id="A0AAD1EN52"/>
<dbReference type="Pfam" id="PF19502">
    <property type="entry name" value="DUF6036"/>
    <property type="match status" value="1"/>
</dbReference>
<evidence type="ECO:0000313" key="3">
    <source>
        <dbReference type="Proteomes" id="UP000283946"/>
    </source>
</evidence>
<evidence type="ECO:0000259" key="1">
    <source>
        <dbReference type="Pfam" id="PF19502"/>
    </source>
</evidence>
<dbReference type="RefSeq" id="WP_104266117.1">
    <property type="nucleotide sequence ID" value="NZ_CP028130.1"/>
</dbReference>
<dbReference type="EMBL" id="CP028130">
    <property type="protein sequence ID" value="AZZ56907.1"/>
    <property type="molecule type" value="Genomic_DNA"/>
</dbReference>
<evidence type="ECO:0000313" key="2">
    <source>
        <dbReference type="EMBL" id="AZZ56907.1"/>
    </source>
</evidence>
<feature type="domain" description="DUF6036" evidence="1">
    <location>
        <begin position="11"/>
        <end position="131"/>
    </location>
</feature>
<dbReference type="KEGG" id="ria:C7V51_14245"/>
<dbReference type="GO" id="GO:0016740">
    <property type="term" value="F:transferase activity"/>
    <property type="evidence" value="ECO:0007669"/>
    <property type="project" value="UniProtKB-KW"/>
</dbReference>
<gene>
    <name evidence="2" type="ORF">C7V51_14245</name>
</gene>
<reference evidence="2 3" key="1">
    <citation type="submission" date="2018-03" db="EMBL/GenBank/DDBJ databases">
        <title>Bacteriophage NCPPB3778 and a type I-E CRISPR drive the evolution of the US Biological Select Agent, Rathayibacter toxicus.</title>
        <authorList>
            <person name="Davis E.W.II."/>
            <person name="Tabima J.F."/>
            <person name="Weisberg A.J."/>
            <person name="Dantas Lopes L."/>
            <person name="Wiseman M.S."/>
            <person name="Wiseman M.S."/>
            <person name="Pupko T."/>
            <person name="Belcher M.S."/>
            <person name="Sechler A.J."/>
            <person name="Tancos M.A."/>
            <person name="Schroeder B.K."/>
            <person name="Murray T.D."/>
            <person name="Luster D.G."/>
            <person name="Schneider W.L."/>
            <person name="Rogers E."/>
            <person name="Andreote F.D."/>
            <person name="Grunwald N.J."/>
            <person name="Putnam M.L."/>
            <person name="Chang J.H."/>
        </authorList>
    </citation>
    <scope>NUCLEOTIDE SEQUENCE [LARGE SCALE GENOMIC DNA]</scope>
    <source>
        <strain evidence="2 3">NCCPB 2253</strain>
    </source>
</reference>
<proteinExistence type="predicted"/>
<protein>
    <submittedName>
        <fullName evidence="2">Nucleotidyl transferase</fullName>
    </submittedName>
</protein>
<accession>A0AAD1EN52</accession>
<sequence>MIGDGPLDAAQLRALFQELSDRLEDRGQQAQLFVVGGAAMALEYDGKRVTRDVDAAFAPTSAVREIAAELGELHGLEADWINDAAKGFLPGQDEDARTVFDSESLLVQVASPQYLLAMKLHAARGERDLSDAATLYNVAGYTTAEEGAALLSRTYPVEQLLPRHRYIVDDVAHRASQQRALPDSFTP</sequence>
<keyword evidence="2" id="KW-0808">Transferase</keyword>